<proteinExistence type="predicted"/>
<dbReference type="InterPro" id="IPR016181">
    <property type="entry name" value="Acyl_CoA_acyltransferase"/>
</dbReference>
<accession>A0A3S8UBA6</accession>
<keyword evidence="2" id="KW-0808">Transferase</keyword>
<dbReference type="PANTHER" id="PTHR43441">
    <property type="entry name" value="RIBOSOMAL-PROTEIN-SERINE ACETYLTRANSFERASE"/>
    <property type="match status" value="1"/>
</dbReference>
<organism evidence="2 3">
    <name type="scientific">Tabrizicola piscis</name>
    <dbReference type="NCBI Taxonomy" id="2494374"/>
    <lineage>
        <taxon>Bacteria</taxon>
        <taxon>Pseudomonadati</taxon>
        <taxon>Pseudomonadota</taxon>
        <taxon>Alphaproteobacteria</taxon>
        <taxon>Rhodobacterales</taxon>
        <taxon>Paracoccaceae</taxon>
        <taxon>Tabrizicola</taxon>
    </lineage>
</organism>
<sequence>MTLRAATLEDVPFIRGLTTRAEYAPFIGDSDEATLRDWLHSPAARVLIWDGGDARGFAVFREIGTPGGVVELFRIALDKAGTGRGDAFFNALLDHAFTELAAERVWFDASGENPRAMTVYDRAGCRREGVQRAHWWRPALGRAVDLHLFGMLRTEWLARRSGSDAR</sequence>
<protein>
    <submittedName>
        <fullName evidence="2">N-acetyltransferase</fullName>
    </submittedName>
</protein>
<dbReference type="SUPFAM" id="SSF55729">
    <property type="entry name" value="Acyl-CoA N-acyltransferases (Nat)"/>
    <property type="match status" value="1"/>
</dbReference>
<dbReference type="GO" id="GO:0005737">
    <property type="term" value="C:cytoplasm"/>
    <property type="evidence" value="ECO:0007669"/>
    <property type="project" value="TreeGrafter"/>
</dbReference>
<evidence type="ECO:0000259" key="1">
    <source>
        <dbReference type="PROSITE" id="PS51186"/>
    </source>
</evidence>
<feature type="domain" description="N-acetyltransferase" evidence="1">
    <location>
        <begin position="1"/>
        <end position="147"/>
    </location>
</feature>
<evidence type="ECO:0000313" key="2">
    <source>
        <dbReference type="EMBL" id="AZL60907.1"/>
    </source>
</evidence>
<dbReference type="InterPro" id="IPR000182">
    <property type="entry name" value="GNAT_dom"/>
</dbReference>
<dbReference type="KEGG" id="taw:EI545_20020"/>
<dbReference type="Proteomes" id="UP000282002">
    <property type="component" value="Chromosome"/>
</dbReference>
<evidence type="ECO:0000313" key="3">
    <source>
        <dbReference type="Proteomes" id="UP000282002"/>
    </source>
</evidence>
<reference evidence="2 3" key="1">
    <citation type="submission" date="2018-12" db="EMBL/GenBank/DDBJ databases">
        <title>Complete genome sequencing of Tabrizicola sp. K13M18.</title>
        <authorList>
            <person name="Bae J.-W."/>
        </authorList>
    </citation>
    <scope>NUCLEOTIDE SEQUENCE [LARGE SCALE GENOMIC DNA]</scope>
    <source>
        <strain evidence="2 3">K13M18</strain>
    </source>
</reference>
<dbReference type="InterPro" id="IPR051908">
    <property type="entry name" value="Ribosomal_N-acetyltransferase"/>
</dbReference>
<dbReference type="GO" id="GO:1990189">
    <property type="term" value="F:protein N-terminal-serine acetyltransferase activity"/>
    <property type="evidence" value="ECO:0007669"/>
    <property type="project" value="TreeGrafter"/>
</dbReference>
<dbReference type="PROSITE" id="PS51186">
    <property type="entry name" value="GNAT"/>
    <property type="match status" value="1"/>
</dbReference>
<dbReference type="AlphaFoldDB" id="A0A3S8UBA6"/>
<keyword evidence="3" id="KW-1185">Reference proteome</keyword>
<dbReference type="PANTHER" id="PTHR43441:SF2">
    <property type="entry name" value="FAMILY ACETYLTRANSFERASE, PUTATIVE (AFU_ORTHOLOGUE AFUA_7G00850)-RELATED"/>
    <property type="match status" value="1"/>
</dbReference>
<dbReference type="Pfam" id="PF13302">
    <property type="entry name" value="Acetyltransf_3"/>
    <property type="match status" value="1"/>
</dbReference>
<gene>
    <name evidence="2" type="ORF">EI545_20020</name>
</gene>
<dbReference type="EMBL" id="CP034328">
    <property type="protein sequence ID" value="AZL60907.1"/>
    <property type="molecule type" value="Genomic_DNA"/>
</dbReference>
<dbReference type="Gene3D" id="3.40.630.30">
    <property type="match status" value="1"/>
</dbReference>
<dbReference type="GO" id="GO:0008999">
    <property type="term" value="F:protein-N-terminal-alanine acetyltransferase activity"/>
    <property type="evidence" value="ECO:0007669"/>
    <property type="project" value="TreeGrafter"/>
</dbReference>
<dbReference type="OrthoDB" id="5815030at2"/>
<name>A0A3S8UBA6_9RHOB</name>